<dbReference type="GeneID" id="20321402"/>
<protein>
    <submittedName>
        <fullName evidence="1">Uncharacterized protein</fullName>
    </submittedName>
</protein>
<evidence type="ECO:0000313" key="2">
    <source>
        <dbReference type="Proteomes" id="UP000054324"/>
    </source>
</evidence>
<keyword evidence="2" id="KW-1185">Reference proteome</keyword>
<organism evidence="1 2">
    <name type="scientific">Opisthorchis viverrini</name>
    <name type="common">Southeast Asian liver fluke</name>
    <dbReference type="NCBI Taxonomy" id="6198"/>
    <lineage>
        <taxon>Eukaryota</taxon>
        <taxon>Metazoa</taxon>
        <taxon>Spiralia</taxon>
        <taxon>Lophotrochozoa</taxon>
        <taxon>Platyhelminthes</taxon>
        <taxon>Trematoda</taxon>
        <taxon>Digenea</taxon>
        <taxon>Opisthorchiida</taxon>
        <taxon>Opisthorchiata</taxon>
        <taxon>Opisthorchiidae</taxon>
        <taxon>Opisthorchis</taxon>
    </lineage>
</organism>
<name>A0A074ZDB1_OPIVI</name>
<dbReference type="CTD" id="20321402"/>
<dbReference type="EMBL" id="KL596781">
    <property type="protein sequence ID" value="KER25281.1"/>
    <property type="molecule type" value="Genomic_DNA"/>
</dbReference>
<sequence>MNRVNHNRFEANQKTRKFAAHDDVELHAYSVPYNFVLYSSNSQSDDLWLKLLGTGRDTQTSVDGDFLWEKGDFRCTATTEFNYGLTSSGINFTHKFMEFVPPMTPETMKHLYDDSESTSSH</sequence>
<dbReference type="KEGG" id="ovi:T265_07223"/>
<dbReference type="AlphaFoldDB" id="A0A074ZDB1"/>
<dbReference type="RefSeq" id="XP_009170952.1">
    <property type="nucleotide sequence ID" value="XM_009172688.1"/>
</dbReference>
<gene>
    <name evidence="1" type="ORF">T265_07223</name>
</gene>
<reference evidence="1 2" key="1">
    <citation type="submission" date="2013-11" db="EMBL/GenBank/DDBJ databases">
        <title>Opisthorchis viverrini - life in the bile duct.</title>
        <authorList>
            <person name="Young N.D."/>
            <person name="Nagarajan N."/>
            <person name="Lin S.J."/>
            <person name="Korhonen P.K."/>
            <person name="Jex A.R."/>
            <person name="Hall R.S."/>
            <person name="Safavi-Hemami H."/>
            <person name="Kaewkong W."/>
            <person name="Bertrand D."/>
            <person name="Gao S."/>
            <person name="Seet Q."/>
            <person name="Wongkham S."/>
            <person name="Teh B.T."/>
            <person name="Wongkham C."/>
            <person name="Intapan P.M."/>
            <person name="Maleewong W."/>
            <person name="Yang X."/>
            <person name="Hu M."/>
            <person name="Wang Z."/>
            <person name="Hofmann A."/>
            <person name="Sternberg P.W."/>
            <person name="Tan P."/>
            <person name="Wang J."/>
            <person name="Gasser R.B."/>
        </authorList>
    </citation>
    <scope>NUCLEOTIDE SEQUENCE [LARGE SCALE GENOMIC DNA]</scope>
</reference>
<dbReference type="Proteomes" id="UP000054324">
    <property type="component" value="Unassembled WGS sequence"/>
</dbReference>
<evidence type="ECO:0000313" key="1">
    <source>
        <dbReference type="EMBL" id="KER25281.1"/>
    </source>
</evidence>
<accession>A0A074ZDB1</accession>
<proteinExistence type="predicted"/>